<sequence>MEREMRFRRVSVVAMVVAGAWLLVLAKCCRFVAAVDGGGTRALVAGEVAGGCHGCWCVAVAGRGEEVRRRLPWWWKSRSVVARGRRWRSKVRGGGTAAVAVASR</sequence>
<reference evidence="1 2" key="1">
    <citation type="submission" date="2019-04" db="EMBL/GenBank/DDBJ databases">
        <title>An improved genome assembly and genetic linkage map for asparagus bean, Vigna unguiculata ssp. sesquipedialis.</title>
        <authorList>
            <person name="Xia Q."/>
            <person name="Zhang R."/>
            <person name="Dong Y."/>
        </authorList>
    </citation>
    <scope>NUCLEOTIDE SEQUENCE [LARGE SCALE GENOMIC DNA]</scope>
    <source>
        <tissue evidence="1">Leaf</tissue>
    </source>
</reference>
<keyword evidence="2" id="KW-1185">Reference proteome</keyword>
<dbReference type="Proteomes" id="UP000501690">
    <property type="component" value="Linkage Group LG5"/>
</dbReference>
<dbReference type="AlphaFoldDB" id="A0A4D6LXB9"/>
<name>A0A4D6LXB9_VIGUN</name>
<protein>
    <submittedName>
        <fullName evidence="1">Uncharacterized protein</fullName>
    </submittedName>
</protein>
<evidence type="ECO:0000313" key="1">
    <source>
        <dbReference type="EMBL" id="QCD93133.1"/>
    </source>
</evidence>
<dbReference type="EMBL" id="CP039349">
    <property type="protein sequence ID" value="QCD93133.1"/>
    <property type="molecule type" value="Genomic_DNA"/>
</dbReference>
<organism evidence="1 2">
    <name type="scientific">Vigna unguiculata</name>
    <name type="common">Cowpea</name>
    <dbReference type="NCBI Taxonomy" id="3917"/>
    <lineage>
        <taxon>Eukaryota</taxon>
        <taxon>Viridiplantae</taxon>
        <taxon>Streptophyta</taxon>
        <taxon>Embryophyta</taxon>
        <taxon>Tracheophyta</taxon>
        <taxon>Spermatophyta</taxon>
        <taxon>Magnoliopsida</taxon>
        <taxon>eudicotyledons</taxon>
        <taxon>Gunneridae</taxon>
        <taxon>Pentapetalae</taxon>
        <taxon>rosids</taxon>
        <taxon>fabids</taxon>
        <taxon>Fabales</taxon>
        <taxon>Fabaceae</taxon>
        <taxon>Papilionoideae</taxon>
        <taxon>50 kb inversion clade</taxon>
        <taxon>NPAAA clade</taxon>
        <taxon>indigoferoid/millettioid clade</taxon>
        <taxon>Phaseoleae</taxon>
        <taxon>Vigna</taxon>
    </lineage>
</organism>
<accession>A0A4D6LXB9</accession>
<proteinExistence type="predicted"/>
<gene>
    <name evidence="1" type="ORF">DEO72_LG5g1204</name>
</gene>
<evidence type="ECO:0000313" key="2">
    <source>
        <dbReference type="Proteomes" id="UP000501690"/>
    </source>
</evidence>